<keyword evidence="6 10" id="KW-1133">Transmembrane helix</keyword>
<comment type="subcellular location">
    <subcellularLocation>
        <location evidence="1">Cell membrane</location>
        <topology evidence="1">Multi-pass membrane protein</topology>
    </subcellularLocation>
</comment>
<dbReference type="STRING" id="234267.Acid_7178"/>
<keyword evidence="5" id="KW-0573">Peptidoglycan synthesis</keyword>
<evidence type="ECO:0000256" key="9">
    <source>
        <dbReference type="ARBA" id="ARBA00061532"/>
    </source>
</evidence>
<feature type="transmembrane region" description="Helical" evidence="10">
    <location>
        <begin position="214"/>
        <end position="232"/>
    </location>
</feature>
<evidence type="ECO:0000313" key="11">
    <source>
        <dbReference type="EMBL" id="ABJ88089.1"/>
    </source>
</evidence>
<feature type="transmembrane region" description="Helical" evidence="10">
    <location>
        <begin position="40"/>
        <end position="64"/>
    </location>
</feature>
<dbReference type="GO" id="GO:0008360">
    <property type="term" value="P:regulation of cell shape"/>
    <property type="evidence" value="ECO:0007669"/>
    <property type="project" value="UniProtKB-KW"/>
</dbReference>
<comment type="function">
    <text evidence="8">Involved in peptidoglycan biosynthesis. Transports lipid-linked peptidoglycan precursors from the inner to the outer leaflet of the cytoplasmic membrane.</text>
</comment>
<dbReference type="eggNOG" id="COG0728">
    <property type="taxonomic scope" value="Bacteria"/>
</dbReference>
<evidence type="ECO:0000256" key="3">
    <source>
        <dbReference type="ARBA" id="ARBA00022692"/>
    </source>
</evidence>
<dbReference type="GO" id="GO:0015648">
    <property type="term" value="F:lipid-linked peptidoglycan transporter activity"/>
    <property type="evidence" value="ECO:0007669"/>
    <property type="project" value="TreeGrafter"/>
</dbReference>
<protein>
    <submittedName>
        <fullName evidence="11">Virulence factor MVIN family protein</fullName>
    </submittedName>
</protein>
<dbReference type="PANTHER" id="PTHR47019">
    <property type="entry name" value="LIPID II FLIPPASE MURJ"/>
    <property type="match status" value="1"/>
</dbReference>
<dbReference type="InParanoid" id="Q01QI1"/>
<keyword evidence="7 10" id="KW-0472">Membrane</keyword>
<name>Q01QI1_SOLUE</name>
<evidence type="ECO:0000256" key="1">
    <source>
        <dbReference type="ARBA" id="ARBA00004651"/>
    </source>
</evidence>
<organism evidence="11">
    <name type="scientific">Solibacter usitatus (strain Ellin6076)</name>
    <dbReference type="NCBI Taxonomy" id="234267"/>
    <lineage>
        <taxon>Bacteria</taxon>
        <taxon>Pseudomonadati</taxon>
        <taxon>Acidobacteriota</taxon>
        <taxon>Terriglobia</taxon>
        <taxon>Bryobacterales</taxon>
        <taxon>Solibacteraceae</taxon>
        <taxon>Candidatus Solibacter</taxon>
    </lineage>
</organism>
<feature type="transmembrane region" description="Helical" evidence="10">
    <location>
        <begin position="156"/>
        <end position="179"/>
    </location>
</feature>
<dbReference type="EMBL" id="CP000473">
    <property type="protein sequence ID" value="ABJ88089.1"/>
    <property type="molecule type" value="Genomic_DNA"/>
</dbReference>
<dbReference type="HOGENOM" id="CLU_592997_0_0_0"/>
<dbReference type="GO" id="GO:0005886">
    <property type="term" value="C:plasma membrane"/>
    <property type="evidence" value="ECO:0007669"/>
    <property type="project" value="UniProtKB-SubCell"/>
</dbReference>
<sequence length="461" mass="49357">MPHHAAHHLEARLNTTESSARLKSESAITRAVDSPLIRGGLTIIVGVLTGNVLGVGRVALIAYLLGTHSYADSLAVALGPLDTFNSVLINSIVFAFVPMLTAAQGEQRTALFLKLTRCFVWALSLISAAVILTAPWLMRALAPGLDPKYFETSVNILRILALSTVSAGLAAVHCAMLYTDRRFGPAAFYQAALNVFTIASALCLWKFFGVYAFAIGYTAGATAQLAIVYFAARSGLKTTGVPECTTPWREILMKPAFFVVYAAGLGLNITFTRAYATHAGPGMAAALDYCMRGVGVPLALLVNPISNSLLPEIARLRSLFRLREALRLIDKTIALAALVAVAGCSFALIFRQQAIALLFQRGSFTADSTRLVASAFVALGPSLIGWSLIEILARSLFALDRPWPPVIAAVVPVLINVAITLRLGPYHPEYLGLGASVGLMCGFLVLFVVAHTSRQRWLKQG</sequence>
<gene>
    <name evidence="11" type="ordered locus">Acid_7178</name>
</gene>
<accession>Q01QI1</accession>
<dbReference type="OrthoDB" id="128011at2"/>
<feature type="transmembrane region" description="Helical" evidence="10">
    <location>
        <begin position="371"/>
        <end position="393"/>
    </location>
</feature>
<dbReference type="GO" id="GO:0034204">
    <property type="term" value="P:lipid translocation"/>
    <property type="evidence" value="ECO:0007669"/>
    <property type="project" value="TreeGrafter"/>
</dbReference>
<dbReference type="Pfam" id="PF03023">
    <property type="entry name" value="MurJ"/>
    <property type="match status" value="1"/>
</dbReference>
<feature type="transmembrane region" description="Helical" evidence="10">
    <location>
        <begin position="115"/>
        <end position="136"/>
    </location>
</feature>
<dbReference type="KEGG" id="sus:Acid_7178"/>
<feature type="transmembrane region" description="Helical" evidence="10">
    <location>
        <begin position="84"/>
        <end position="103"/>
    </location>
</feature>
<feature type="transmembrane region" description="Helical" evidence="10">
    <location>
        <begin position="405"/>
        <end position="424"/>
    </location>
</feature>
<feature type="transmembrane region" description="Helical" evidence="10">
    <location>
        <begin position="332"/>
        <end position="351"/>
    </location>
</feature>
<comment type="similarity">
    <text evidence="9">Belongs to the MurJ/MviN family.</text>
</comment>
<dbReference type="PANTHER" id="PTHR47019:SF1">
    <property type="entry name" value="LIPID II FLIPPASE MURJ"/>
    <property type="match status" value="1"/>
</dbReference>
<keyword evidence="4" id="KW-0133">Cell shape</keyword>
<feature type="transmembrane region" description="Helical" evidence="10">
    <location>
        <begin position="430"/>
        <end position="450"/>
    </location>
</feature>
<evidence type="ECO:0000256" key="7">
    <source>
        <dbReference type="ARBA" id="ARBA00023136"/>
    </source>
</evidence>
<evidence type="ECO:0000256" key="8">
    <source>
        <dbReference type="ARBA" id="ARBA00060041"/>
    </source>
</evidence>
<evidence type="ECO:0000256" key="6">
    <source>
        <dbReference type="ARBA" id="ARBA00022989"/>
    </source>
</evidence>
<keyword evidence="3 10" id="KW-0812">Transmembrane</keyword>
<reference evidence="11" key="1">
    <citation type="submission" date="2006-10" db="EMBL/GenBank/DDBJ databases">
        <title>Complete sequence of Solibacter usitatus Ellin6076.</title>
        <authorList>
            <consortium name="US DOE Joint Genome Institute"/>
            <person name="Copeland A."/>
            <person name="Lucas S."/>
            <person name="Lapidus A."/>
            <person name="Barry K."/>
            <person name="Detter J.C."/>
            <person name="Glavina del Rio T."/>
            <person name="Hammon N."/>
            <person name="Israni S."/>
            <person name="Dalin E."/>
            <person name="Tice H."/>
            <person name="Pitluck S."/>
            <person name="Thompson L.S."/>
            <person name="Brettin T."/>
            <person name="Bruce D."/>
            <person name="Han C."/>
            <person name="Tapia R."/>
            <person name="Gilna P."/>
            <person name="Schmutz J."/>
            <person name="Larimer F."/>
            <person name="Land M."/>
            <person name="Hauser L."/>
            <person name="Kyrpides N."/>
            <person name="Mikhailova N."/>
            <person name="Janssen P.H."/>
            <person name="Kuske C.R."/>
            <person name="Richardson P."/>
        </authorList>
    </citation>
    <scope>NUCLEOTIDE SEQUENCE</scope>
    <source>
        <strain evidence="11">Ellin6076</strain>
    </source>
</reference>
<evidence type="ECO:0000256" key="5">
    <source>
        <dbReference type="ARBA" id="ARBA00022984"/>
    </source>
</evidence>
<dbReference type="InterPro" id="IPR004268">
    <property type="entry name" value="MurJ"/>
</dbReference>
<keyword evidence="2" id="KW-1003">Cell membrane</keyword>
<evidence type="ECO:0000256" key="4">
    <source>
        <dbReference type="ARBA" id="ARBA00022960"/>
    </source>
</evidence>
<evidence type="ECO:0000256" key="10">
    <source>
        <dbReference type="SAM" id="Phobius"/>
    </source>
</evidence>
<dbReference type="AlphaFoldDB" id="Q01QI1"/>
<proteinExistence type="inferred from homology"/>
<dbReference type="InterPro" id="IPR051050">
    <property type="entry name" value="Lipid_II_flippase_MurJ/MviN"/>
</dbReference>
<feature type="transmembrane region" description="Helical" evidence="10">
    <location>
        <begin position="186"/>
        <end position="208"/>
    </location>
</feature>
<dbReference type="GO" id="GO:0009252">
    <property type="term" value="P:peptidoglycan biosynthetic process"/>
    <property type="evidence" value="ECO:0007669"/>
    <property type="project" value="UniProtKB-KW"/>
</dbReference>
<evidence type="ECO:0000256" key="2">
    <source>
        <dbReference type="ARBA" id="ARBA00022475"/>
    </source>
</evidence>
<feature type="transmembrane region" description="Helical" evidence="10">
    <location>
        <begin position="252"/>
        <end position="271"/>
    </location>
</feature>